<evidence type="ECO:0000313" key="3">
    <source>
        <dbReference type="Proteomes" id="UP001341281"/>
    </source>
</evidence>
<dbReference type="EMBL" id="CP144752">
    <property type="protein sequence ID" value="WVZ88381.1"/>
    <property type="molecule type" value="Genomic_DNA"/>
</dbReference>
<dbReference type="Proteomes" id="UP001341281">
    <property type="component" value="Chromosome 08"/>
</dbReference>
<reference evidence="2 3" key="1">
    <citation type="submission" date="2024-02" db="EMBL/GenBank/DDBJ databases">
        <title>High-quality chromosome-scale genome assembly of Pensacola bahiagrass (Paspalum notatum Flugge var. saurae).</title>
        <authorList>
            <person name="Vega J.M."/>
            <person name="Podio M."/>
            <person name="Orjuela J."/>
            <person name="Siena L.A."/>
            <person name="Pessino S.C."/>
            <person name="Combes M.C."/>
            <person name="Mariac C."/>
            <person name="Albertini E."/>
            <person name="Pupilli F."/>
            <person name="Ortiz J.P.A."/>
            <person name="Leblanc O."/>
        </authorList>
    </citation>
    <scope>NUCLEOTIDE SEQUENCE [LARGE SCALE GENOMIC DNA]</scope>
    <source>
        <strain evidence="2">R1</strain>
        <tissue evidence="2">Leaf</tissue>
    </source>
</reference>
<dbReference type="Gene3D" id="2.120.10.80">
    <property type="entry name" value="Kelch-type beta propeller"/>
    <property type="match status" value="1"/>
</dbReference>
<feature type="domain" description="F-box" evidence="1">
    <location>
        <begin position="2"/>
        <end position="47"/>
    </location>
</feature>
<organism evidence="2 3">
    <name type="scientific">Paspalum notatum var. saurae</name>
    <dbReference type="NCBI Taxonomy" id="547442"/>
    <lineage>
        <taxon>Eukaryota</taxon>
        <taxon>Viridiplantae</taxon>
        <taxon>Streptophyta</taxon>
        <taxon>Embryophyta</taxon>
        <taxon>Tracheophyta</taxon>
        <taxon>Spermatophyta</taxon>
        <taxon>Magnoliopsida</taxon>
        <taxon>Liliopsida</taxon>
        <taxon>Poales</taxon>
        <taxon>Poaceae</taxon>
        <taxon>PACMAD clade</taxon>
        <taxon>Panicoideae</taxon>
        <taxon>Andropogonodae</taxon>
        <taxon>Paspaleae</taxon>
        <taxon>Paspalinae</taxon>
        <taxon>Paspalum</taxon>
    </lineage>
</organism>
<dbReference type="InterPro" id="IPR011043">
    <property type="entry name" value="Gal_Oxase/kelch_b-propeller"/>
</dbReference>
<protein>
    <recommendedName>
        <fullName evidence="1">F-box domain-containing protein</fullName>
    </recommendedName>
</protein>
<dbReference type="InterPro" id="IPR036047">
    <property type="entry name" value="F-box-like_dom_sf"/>
</dbReference>
<gene>
    <name evidence="2" type="ORF">U9M48_034908</name>
</gene>
<dbReference type="AlphaFoldDB" id="A0AAQ3UAX3"/>
<evidence type="ECO:0000313" key="2">
    <source>
        <dbReference type="EMBL" id="WVZ88381.1"/>
    </source>
</evidence>
<dbReference type="InterPro" id="IPR015915">
    <property type="entry name" value="Kelch-typ_b-propeller"/>
</dbReference>
<accession>A0AAQ3UAX3</accession>
<evidence type="ECO:0000259" key="1">
    <source>
        <dbReference type="Pfam" id="PF12937"/>
    </source>
</evidence>
<dbReference type="InterPro" id="IPR001810">
    <property type="entry name" value="F-box_dom"/>
</dbReference>
<keyword evidence="3" id="KW-1185">Reference proteome</keyword>
<sequence length="393" mass="43308">MALPQDIVEAILLRFPPSEPASLVRAALVCKPWCRLISGRRFRRRFCEFHRSPPRLGFLLNIVDRLNYVGIRFVPATPFRPPRANHTLCVARDARHGRVVLEVKKTKRDEETRIVVWDPTTDERWELPTAPLGPSYHFFWTATVVCAGTVSGTCDHLDCRGEPFIVVAVGDNKKNNGNGVASLWVYSSASDAWGKPTPLPKGSVVGSPTALVGKTLYFRMGAADTSVLLYDLATQKTCIARLPLPHGHYESTLLMTMEDGGLGIAVLEDGRLSLWSVEANVNPNGDIRMECTQIRVIELDKHLPVDPRFIGSGFLSYLHDVDVFFVGTIEGFFTFDPKSGRVRKVYQEAFDDLDGGIGIYGAIPYMNFYTPVLGTADSTGDTPSMGASSASKA</sequence>
<dbReference type="PANTHER" id="PTHR32133">
    <property type="entry name" value="OS07G0120400 PROTEIN"/>
    <property type="match status" value="1"/>
</dbReference>
<dbReference type="SUPFAM" id="SSF50965">
    <property type="entry name" value="Galactose oxidase, central domain"/>
    <property type="match status" value="1"/>
</dbReference>
<dbReference type="PANTHER" id="PTHR32133:SF386">
    <property type="entry name" value="F-BOX DOMAIN-CONTAINING PROTEIN"/>
    <property type="match status" value="1"/>
</dbReference>
<proteinExistence type="predicted"/>
<dbReference type="Pfam" id="PF12937">
    <property type="entry name" value="F-box-like"/>
    <property type="match status" value="1"/>
</dbReference>
<name>A0AAQ3UAX3_PASNO</name>
<dbReference type="SUPFAM" id="SSF81383">
    <property type="entry name" value="F-box domain"/>
    <property type="match status" value="1"/>
</dbReference>